<reference evidence="10 11" key="1">
    <citation type="journal article" date="2019" name="Int. J. Syst. Evol. Microbiol.">
        <title>The Global Catalogue of Microorganisms (GCM) 10K type strain sequencing project: providing services to taxonomists for standard genome sequencing and annotation.</title>
        <authorList>
            <consortium name="The Broad Institute Genomics Platform"/>
            <consortium name="The Broad Institute Genome Sequencing Center for Infectious Disease"/>
            <person name="Wu L."/>
            <person name="Ma J."/>
        </authorList>
    </citation>
    <scope>NUCLEOTIDE SEQUENCE [LARGE SCALE GENOMIC DNA]</scope>
    <source>
        <strain evidence="10 11">PSR21</strain>
    </source>
</reference>
<dbReference type="EMBL" id="JBHTBF010000002">
    <property type="protein sequence ID" value="MFC7316362.1"/>
    <property type="molecule type" value="Genomic_DNA"/>
</dbReference>
<gene>
    <name evidence="10" type="ORF">ACFQPE_06065</name>
</gene>
<feature type="transmembrane region" description="Helical" evidence="7">
    <location>
        <begin position="360"/>
        <end position="383"/>
    </location>
</feature>
<dbReference type="SUPFAM" id="SSF81442">
    <property type="entry name" value="Cytochrome c oxidase subunit I-like"/>
    <property type="match status" value="1"/>
</dbReference>
<name>A0ABD6A8B6_9EURY</name>
<feature type="transmembrane region" description="Helical" evidence="7">
    <location>
        <begin position="727"/>
        <end position="747"/>
    </location>
</feature>
<feature type="transmembrane region" description="Helical" evidence="7">
    <location>
        <begin position="639"/>
        <end position="659"/>
    </location>
</feature>
<feature type="transmembrane region" description="Helical" evidence="7">
    <location>
        <begin position="118"/>
        <end position="141"/>
    </location>
</feature>
<dbReference type="RefSeq" id="WP_276304380.1">
    <property type="nucleotide sequence ID" value="NZ_CP119992.1"/>
</dbReference>
<dbReference type="InterPro" id="IPR000298">
    <property type="entry name" value="Cyt_c_oxidase-like_su3"/>
</dbReference>
<feature type="transmembrane region" description="Helical" evidence="7">
    <location>
        <begin position="507"/>
        <end position="527"/>
    </location>
</feature>
<evidence type="ECO:0000259" key="8">
    <source>
        <dbReference type="PROSITE" id="PS50253"/>
    </source>
</evidence>
<dbReference type="InterPro" id="IPR023616">
    <property type="entry name" value="Cyt_c_oxase-like_su1_dom"/>
</dbReference>
<dbReference type="InterPro" id="IPR000883">
    <property type="entry name" value="Cyt_C_Oxase_1"/>
</dbReference>
<dbReference type="InterPro" id="IPR013833">
    <property type="entry name" value="Cyt_c_oxidase_su3_a-hlx"/>
</dbReference>
<dbReference type="Proteomes" id="UP001596547">
    <property type="component" value="Unassembled WGS sequence"/>
</dbReference>
<comment type="subcellular location">
    <subcellularLocation>
        <location evidence="1">Membrane</location>
        <topology evidence="1">Multi-pass membrane protein</topology>
    </subcellularLocation>
</comment>
<evidence type="ECO:0000256" key="3">
    <source>
        <dbReference type="ARBA" id="ARBA00022989"/>
    </source>
</evidence>
<feature type="transmembrane region" description="Helical" evidence="7">
    <location>
        <begin position="684"/>
        <end position="707"/>
    </location>
</feature>
<evidence type="ECO:0000256" key="2">
    <source>
        <dbReference type="ARBA" id="ARBA00022692"/>
    </source>
</evidence>
<feature type="transmembrane region" description="Helical" evidence="7">
    <location>
        <begin position="426"/>
        <end position="452"/>
    </location>
</feature>
<evidence type="ECO:0000259" key="9">
    <source>
        <dbReference type="PROSITE" id="PS50855"/>
    </source>
</evidence>
<keyword evidence="5" id="KW-0408">Iron</keyword>
<feature type="transmembrane region" description="Helical" evidence="7">
    <location>
        <begin position="199"/>
        <end position="220"/>
    </location>
</feature>
<feature type="transmembrane region" description="Helical" evidence="7">
    <location>
        <begin position="838"/>
        <end position="856"/>
    </location>
</feature>
<keyword evidence="5" id="KW-0479">Metal-binding</keyword>
<accession>A0ABD6A8B6</accession>
<organism evidence="10 11">
    <name type="scientific">Halomarina halobia</name>
    <dbReference type="NCBI Taxonomy" id="3033386"/>
    <lineage>
        <taxon>Archaea</taxon>
        <taxon>Methanobacteriati</taxon>
        <taxon>Methanobacteriota</taxon>
        <taxon>Stenosarchaea group</taxon>
        <taxon>Halobacteria</taxon>
        <taxon>Halobacteriales</taxon>
        <taxon>Natronomonadaceae</taxon>
        <taxon>Halomarina</taxon>
    </lineage>
</organism>
<keyword evidence="5" id="KW-0813">Transport</keyword>
<feature type="compositionally biased region" description="Basic and acidic residues" evidence="6">
    <location>
        <begin position="7"/>
        <end position="21"/>
    </location>
</feature>
<dbReference type="InterPro" id="IPR023615">
    <property type="entry name" value="Cyt_c_Oxase_su1_BS"/>
</dbReference>
<evidence type="ECO:0000256" key="1">
    <source>
        <dbReference type="ARBA" id="ARBA00004141"/>
    </source>
</evidence>
<dbReference type="PANTHER" id="PTHR10422:SF18">
    <property type="entry name" value="CYTOCHROME C OXIDASE SUBUNIT 1"/>
    <property type="match status" value="1"/>
</dbReference>
<evidence type="ECO:0000313" key="11">
    <source>
        <dbReference type="Proteomes" id="UP001596547"/>
    </source>
</evidence>
<dbReference type="PANTHER" id="PTHR10422">
    <property type="entry name" value="CYTOCHROME C OXIDASE SUBUNIT 1"/>
    <property type="match status" value="1"/>
</dbReference>
<keyword evidence="11" id="KW-1185">Reference proteome</keyword>
<feature type="transmembrane region" description="Helical" evidence="7">
    <location>
        <begin position="162"/>
        <end position="187"/>
    </location>
</feature>
<dbReference type="PROSITE" id="PS00077">
    <property type="entry name" value="COX1_CUB"/>
    <property type="match status" value="1"/>
</dbReference>
<keyword evidence="2 5" id="KW-0812">Transmembrane</keyword>
<feature type="transmembrane region" description="Helical" evidence="7">
    <location>
        <begin position="287"/>
        <end position="309"/>
    </location>
</feature>
<feature type="transmembrane region" description="Helical" evidence="7">
    <location>
        <begin position="795"/>
        <end position="818"/>
    </location>
</feature>
<keyword evidence="4 7" id="KW-0472">Membrane</keyword>
<feature type="compositionally biased region" description="Low complexity" evidence="6">
    <location>
        <begin position="29"/>
        <end position="41"/>
    </location>
</feature>
<dbReference type="InterPro" id="IPR036927">
    <property type="entry name" value="Cyt_c_oxase-like_su1_sf"/>
</dbReference>
<evidence type="ECO:0000256" key="7">
    <source>
        <dbReference type="SAM" id="Phobius"/>
    </source>
</evidence>
<comment type="similarity">
    <text evidence="5">Belongs to the heme-copper respiratory oxidase family.</text>
</comment>
<evidence type="ECO:0000313" key="10">
    <source>
        <dbReference type="EMBL" id="MFC7316362.1"/>
    </source>
</evidence>
<dbReference type="GO" id="GO:0016020">
    <property type="term" value="C:membrane"/>
    <property type="evidence" value="ECO:0007669"/>
    <property type="project" value="UniProtKB-SubCell"/>
</dbReference>
<dbReference type="CDD" id="cd00386">
    <property type="entry name" value="Heme_Cu_Oxidase_III_like"/>
    <property type="match status" value="1"/>
</dbReference>
<dbReference type="PROSITE" id="PS50855">
    <property type="entry name" value="COX1"/>
    <property type="match status" value="1"/>
</dbReference>
<comment type="caution">
    <text evidence="10">The sequence shown here is derived from an EMBL/GenBank/DDBJ whole genome shotgun (WGS) entry which is preliminary data.</text>
</comment>
<dbReference type="Gene3D" id="1.20.120.80">
    <property type="entry name" value="Cytochrome c oxidase, subunit III, four-helix bundle"/>
    <property type="match status" value="1"/>
</dbReference>
<dbReference type="SUPFAM" id="SSF81452">
    <property type="entry name" value="Cytochrome c oxidase subunit III-like"/>
    <property type="match status" value="1"/>
</dbReference>
<feature type="transmembrane region" description="Helical" evidence="7">
    <location>
        <begin position="395"/>
        <end position="420"/>
    </location>
</feature>
<evidence type="ECO:0000256" key="4">
    <source>
        <dbReference type="ARBA" id="ARBA00023136"/>
    </source>
</evidence>
<feature type="domain" description="Cytochrome oxidase subunit I profile" evidence="9">
    <location>
        <begin position="59"/>
        <end position="567"/>
    </location>
</feature>
<dbReference type="Pfam" id="PF00510">
    <property type="entry name" value="COX3"/>
    <property type="match status" value="1"/>
</dbReference>
<proteinExistence type="inferred from homology"/>
<feature type="transmembrane region" description="Helical" evidence="7">
    <location>
        <begin position="329"/>
        <end position="348"/>
    </location>
</feature>
<sequence>MSDETGPDERRADGDDHEREAATVGSDGGHASESGSEGEFSLPVGDRAEAPHEHGLPSKSSVKRWLVTTNHKDVGVLYIVTSLFFLVFGGVLALLIRLQLLESGGTIMTGDAYNQTVSAHGLLMVFWFLSPFAFGFANYVVPLQIGAKDLAFPRLNALSYWLYLFSGVLFGISFFQGGTFSGGWTMYAPLNVPIYMPDVGATTTILALVLFVASVTVGSVNFITTIHRMRAEGLTLRRMPLFTWTILLTVWMMLFAFAALLAALLILSSDRILGTTYFAATDAAGSLLWAHLFWFFGHPEVYIVFFPALGAMAEIFQTFTGRRIVGRKWFIAAMVLVALQSFVVWMHHMFLTSINLQIKTLFMATTIGISLPFDLMVFALIYTMIKGRIRFRTPFLFAFGALVLFILGGITGVFLGAVVLDYEFRGTYWVVAHFHYVMVGGVTGLIGGLYYWYPKITGKMYDEFLGKVQFGMYFVGFNLLYFPMFLAWETPRRVFDYPVAFTPWHQLATAGAFLLGASFLVMFYNLYASLASGEDADACPWTYGTTAEWAVPSPPPLDNYPGLPSYSGGSLHFLDGDRGRLAAAAADGSGETETDGGVTTTADGHAHEESHASIWPFAVALGAFVALLGLSGVRGGDPAYVGLTVVGGVLLTYAFVGLARERFHGPSGPFGESWPFAGVENTKLGMWVFLASDVVLFGAFVGSYVFIRVAFGWQSWHVVPHDPVPGLINTYILLTSSFAVVLALVAAEKNSRGGLVASLAVTFLLGVGFLINKGIEWYALYQEGQWLSTSVETSTFFLTTGLHGAHVVAGLLIVLYMIARAWRGAYLDDGRPVEYFGLYWHFVDIVWLFLFPLFYIL</sequence>
<feature type="region of interest" description="Disordered" evidence="6">
    <location>
        <begin position="584"/>
        <end position="603"/>
    </location>
</feature>
<feature type="compositionally biased region" description="Basic and acidic residues" evidence="6">
    <location>
        <begin position="46"/>
        <end position="56"/>
    </location>
</feature>
<feature type="transmembrane region" description="Helical" evidence="7">
    <location>
        <begin position="464"/>
        <end position="487"/>
    </location>
</feature>
<keyword evidence="5" id="KW-0249">Electron transport</keyword>
<feature type="transmembrane region" description="Helical" evidence="7">
    <location>
        <begin position="614"/>
        <end position="633"/>
    </location>
</feature>
<feature type="transmembrane region" description="Helical" evidence="7">
    <location>
        <begin position="74"/>
        <end position="98"/>
    </location>
</feature>
<dbReference type="Gene3D" id="1.20.210.10">
    <property type="entry name" value="Cytochrome c oxidase-like, subunit I domain"/>
    <property type="match status" value="1"/>
</dbReference>
<dbReference type="PRINTS" id="PR01165">
    <property type="entry name" value="CYCOXIDASEI"/>
</dbReference>
<dbReference type="InterPro" id="IPR035973">
    <property type="entry name" value="Cyt_c_oxidase_su3-like_sf"/>
</dbReference>
<dbReference type="AlphaFoldDB" id="A0ABD6A8B6"/>
<feature type="region of interest" description="Disordered" evidence="6">
    <location>
        <begin position="1"/>
        <end position="57"/>
    </location>
</feature>
<keyword evidence="5" id="KW-0349">Heme</keyword>
<feature type="domain" description="Heme-copper oxidase subunit III family profile" evidence="8">
    <location>
        <begin position="603"/>
        <end position="857"/>
    </location>
</feature>
<evidence type="ECO:0000256" key="5">
    <source>
        <dbReference type="RuleBase" id="RU000370"/>
    </source>
</evidence>
<keyword evidence="3 7" id="KW-1133">Transmembrane helix</keyword>
<dbReference type="Pfam" id="PF00115">
    <property type="entry name" value="COX1"/>
    <property type="match status" value="1"/>
</dbReference>
<evidence type="ECO:0000256" key="6">
    <source>
        <dbReference type="SAM" id="MobiDB-lite"/>
    </source>
</evidence>
<feature type="transmembrane region" description="Helical" evidence="7">
    <location>
        <begin position="754"/>
        <end position="775"/>
    </location>
</feature>
<feature type="transmembrane region" description="Helical" evidence="7">
    <location>
        <begin position="241"/>
        <end position="267"/>
    </location>
</feature>
<dbReference type="PROSITE" id="PS50253">
    <property type="entry name" value="COX3"/>
    <property type="match status" value="1"/>
</dbReference>
<dbReference type="GeneID" id="79313920"/>
<keyword evidence="5" id="KW-0679">Respiratory chain</keyword>
<protein>
    <submittedName>
        <fullName evidence="10">Cbb3-type cytochrome c oxidase subunit I</fullName>
    </submittedName>
</protein>